<dbReference type="EMBL" id="AE008691">
    <property type="protein sequence ID" value="AAM23681.1"/>
    <property type="molecule type" value="Genomic_DNA"/>
</dbReference>
<dbReference type="GO" id="GO:0005524">
    <property type="term" value="F:ATP binding"/>
    <property type="evidence" value="ECO:0007669"/>
    <property type="project" value="InterPro"/>
</dbReference>
<evidence type="ECO:0000313" key="3">
    <source>
        <dbReference type="Proteomes" id="UP000000555"/>
    </source>
</evidence>
<accession>Q8RCM7</accession>
<dbReference type="STRING" id="273068.TTE0396"/>
<dbReference type="PANTHER" id="PTHR43394:SF1">
    <property type="entry name" value="ATP-BINDING CASSETTE SUB-FAMILY B MEMBER 10, MITOCHONDRIAL"/>
    <property type="match status" value="1"/>
</dbReference>
<dbReference type="KEGG" id="tte:TTE0396"/>
<dbReference type="HOGENOM" id="CLU_000604_61_3_9"/>
<dbReference type="RefSeq" id="WP_011024838.1">
    <property type="nucleotide sequence ID" value="NC_003869.1"/>
</dbReference>
<gene>
    <name evidence="2" type="ordered locus">TTE0396</name>
</gene>
<evidence type="ECO:0000313" key="2">
    <source>
        <dbReference type="EMBL" id="AAM23681.1"/>
    </source>
</evidence>
<dbReference type="GO" id="GO:0015421">
    <property type="term" value="F:ABC-type oligopeptide transporter activity"/>
    <property type="evidence" value="ECO:0007669"/>
    <property type="project" value="TreeGrafter"/>
</dbReference>
<dbReference type="eggNOG" id="COG1132">
    <property type="taxonomic scope" value="Bacteria"/>
</dbReference>
<dbReference type="Pfam" id="PF00005">
    <property type="entry name" value="ABC_tran"/>
    <property type="match status" value="1"/>
</dbReference>
<dbReference type="InterPro" id="IPR027417">
    <property type="entry name" value="P-loop_NTPase"/>
</dbReference>
<organism evidence="2 3">
    <name type="scientific">Caldanaerobacter subterraneus subsp. tengcongensis (strain DSM 15242 / JCM 11007 / NBRC 100824 / MB4)</name>
    <name type="common">Thermoanaerobacter tengcongensis</name>
    <dbReference type="NCBI Taxonomy" id="273068"/>
    <lineage>
        <taxon>Bacteria</taxon>
        <taxon>Bacillati</taxon>
        <taxon>Bacillota</taxon>
        <taxon>Clostridia</taxon>
        <taxon>Thermoanaerobacterales</taxon>
        <taxon>Thermoanaerobacteraceae</taxon>
        <taxon>Caldanaerobacter</taxon>
    </lineage>
</organism>
<dbReference type="InterPro" id="IPR003439">
    <property type="entry name" value="ABC_transporter-like_ATP-bd"/>
</dbReference>
<dbReference type="SUPFAM" id="SSF52540">
    <property type="entry name" value="P-loop containing nucleoside triphosphate hydrolases"/>
    <property type="match status" value="1"/>
</dbReference>
<evidence type="ECO:0000259" key="1">
    <source>
        <dbReference type="Pfam" id="PF00005"/>
    </source>
</evidence>
<dbReference type="AlphaFoldDB" id="Q8RCM7"/>
<dbReference type="InterPro" id="IPR039421">
    <property type="entry name" value="Type_1_exporter"/>
</dbReference>
<dbReference type="Gene3D" id="3.40.50.300">
    <property type="entry name" value="P-loop containing nucleotide triphosphate hydrolases"/>
    <property type="match status" value="1"/>
</dbReference>
<keyword evidence="3" id="KW-1185">Reference proteome</keyword>
<feature type="domain" description="ABC transporter" evidence="1">
    <location>
        <begin position="12"/>
        <end position="58"/>
    </location>
</feature>
<name>Q8RCM7_CALS4</name>
<proteinExistence type="predicted"/>
<protein>
    <recommendedName>
        <fullName evidence="1">ABC transporter domain-containing protein</fullName>
    </recommendedName>
</protein>
<sequence>MEALKKAGLLDWFKELPEGFDTKIGQTRKLISGGERSRLSIARMILFDPEILLLDEPLVGVDQERKEEIFDTLKELLKSKTCILVTHDKSLLRIADRTIYMKEEDAVWLI</sequence>
<reference evidence="2 3" key="1">
    <citation type="journal article" date="2002" name="Genome Res.">
        <title>A complete sequence of the T. tengcongensis genome.</title>
        <authorList>
            <person name="Bao Q."/>
            <person name="Tian Y."/>
            <person name="Li W."/>
            <person name="Xu Z."/>
            <person name="Xuan Z."/>
            <person name="Hu S."/>
            <person name="Dong W."/>
            <person name="Yang J."/>
            <person name="Chen Y."/>
            <person name="Xue Y."/>
            <person name="Xu Y."/>
            <person name="Lai X."/>
            <person name="Huang L."/>
            <person name="Dong X."/>
            <person name="Ma Y."/>
            <person name="Ling L."/>
            <person name="Tan H."/>
            <person name="Chen R."/>
            <person name="Wang J."/>
            <person name="Yu J."/>
            <person name="Yang H."/>
        </authorList>
    </citation>
    <scope>NUCLEOTIDE SEQUENCE [LARGE SCALE GENOMIC DNA]</scope>
    <source>
        <strain evidence="3">DSM 15242 / JCM 11007 / NBRC 100824 / MB4</strain>
    </source>
</reference>
<dbReference type="GO" id="GO:0016887">
    <property type="term" value="F:ATP hydrolysis activity"/>
    <property type="evidence" value="ECO:0007669"/>
    <property type="project" value="InterPro"/>
</dbReference>
<dbReference type="Proteomes" id="UP000000555">
    <property type="component" value="Chromosome"/>
</dbReference>
<dbReference type="PANTHER" id="PTHR43394">
    <property type="entry name" value="ATP-DEPENDENT PERMEASE MDL1, MITOCHONDRIAL"/>
    <property type="match status" value="1"/>
</dbReference>